<evidence type="ECO:0000313" key="3">
    <source>
        <dbReference type="Proteomes" id="UP000193404"/>
    </source>
</evidence>
<accession>A0A1W6JZL1</accession>
<keyword evidence="1" id="KW-0472">Membrane</keyword>
<dbReference type="RefSeq" id="WP_148691438.1">
    <property type="nucleotide sequence ID" value="NZ_CP020477.1"/>
</dbReference>
<feature type="transmembrane region" description="Helical" evidence="1">
    <location>
        <begin position="89"/>
        <end position="109"/>
    </location>
</feature>
<keyword evidence="3" id="KW-1185">Reference proteome</keyword>
<organism evidence="2 3">
    <name type="scientific">Acidianus manzaensis</name>
    <dbReference type="NCBI Taxonomy" id="282676"/>
    <lineage>
        <taxon>Archaea</taxon>
        <taxon>Thermoproteota</taxon>
        <taxon>Thermoprotei</taxon>
        <taxon>Sulfolobales</taxon>
        <taxon>Sulfolobaceae</taxon>
        <taxon>Acidianus</taxon>
    </lineage>
</organism>
<keyword evidence="1" id="KW-0812">Transmembrane</keyword>
<dbReference type="GeneID" id="41590489"/>
<feature type="transmembrane region" description="Helical" evidence="1">
    <location>
        <begin position="129"/>
        <end position="147"/>
    </location>
</feature>
<sequence>MSKFSPSSIAEYYIYTVIIAVIITFIVLPLGNFAPLDEPKVYAYDGQIYNLGPVVGVSFSAFLSLMIFIISAIILWGSRNAYYNMIIDASAISFIFLNYFNYYIILQTWHPTIYIYPFVIEILYNGAKALQIDLGQIVLIVFLIRLYKILKKPRFLSESDKP</sequence>
<feature type="transmembrane region" description="Helical" evidence="1">
    <location>
        <begin position="54"/>
        <end position="77"/>
    </location>
</feature>
<name>A0A1W6JZL1_9CREN</name>
<evidence type="ECO:0000313" key="2">
    <source>
        <dbReference type="EMBL" id="ARM75665.1"/>
    </source>
</evidence>
<reference evidence="2 3" key="1">
    <citation type="submission" date="2017-03" db="EMBL/GenBank/DDBJ databases">
        <title>Sulfur activation and transportation mechanism of thermophilic Archaea Acidianus manzaensis YN-25.</title>
        <authorList>
            <person name="Ma Y."/>
            <person name="Yang Y."/>
            <person name="Xia J."/>
        </authorList>
    </citation>
    <scope>NUCLEOTIDE SEQUENCE [LARGE SCALE GENOMIC DNA]</scope>
    <source>
        <strain evidence="2 3">YN-25</strain>
    </source>
</reference>
<evidence type="ECO:0000256" key="1">
    <source>
        <dbReference type="SAM" id="Phobius"/>
    </source>
</evidence>
<keyword evidence="1" id="KW-1133">Transmembrane helix</keyword>
<proteinExistence type="predicted"/>
<dbReference type="STRING" id="282676.B6F84_06175"/>
<dbReference type="AlphaFoldDB" id="A0A1W6JZL1"/>
<dbReference type="OrthoDB" id="43595at2157"/>
<protein>
    <submittedName>
        <fullName evidence="2">Uncharacterized protein</fullName>
    </submittedName>
</protein>
<feature type="transmembrane region" description="Helical" evidence="1">
    <location>
        <begin position="12"/>
        <end position="34"/>
    </location>
</feature>
<dbReference type="Proteomes" id="UP000193404">
    <property type="component" value="Chromosome"/>
</dbReference>
<dbReference type="EMBL" id="CP020477">
    <property type="protein sequence ID" value="ARM75665.1"/>
    <property type="molecule type" value="Genomic_DNA"/>
</dbReference>
<gene>
    <name evidence="2" type="ORF">B6F84_06175</name>
</gene>
<dbReference type="KEGG" id="aman:B6F84_06175"/>